<dbReference type="PANTHER" id="PTHR23502:SF12">
    <property type="entry name" value="MULTIDRUG TRANSPORTER, PUTATIVE (AFU_ORTHOLOGUE AFUA_1G06440)-RELATED"/>
    <property type="match status" value="1"/>
</dbReference>
<reference evidence="9" key="3">
    <citation type="submission" date="2025-08" db="UniProtKB">
        <authorList>
            <consortium name="RefSeq"/>
        </authorList>
    </citation>
    <scope>IDENTIFICATION</scope>
    <source>
        <strain evidence="9">NI907</strain>
    </source>
</reference>
<dbReference type="PROSITE" id="PS50850">
    <property type="entry name" value="MFS"/>
    <property type="match status" value="1"/>
</dbReference>
<dbReference type="OrthoDB" id="3365399at2759"/>
<dbReference type="InterPro" id="IPR036259">
    <property type="entry name" value="MFS_trans_sf"/>
</dbReference>
<gene>
    <name evidence="9" type="ORF">PgNI_07103</name>
</gene>
<evidence type="ECO:0000256" key="4">
    <source>
        <dbReference type="ARBA" id="ARBA00023136"/>
    </source>
</evidence>
<dbReference type="Proteomes" id="UP000515153">
    <property type="component" value="Unplaced"/>
</dbReference>
<evidence type="ECO:0000256" key="2">
    <source>
        <dbReference type="ARBA" id="ARBA00022692"/>
    </source>
</evidence>
<sequence>MDSEKKDELQQQQQTEASSLSDTSETDDKAIDLKTEQRSHGRHGEQQPLATLTGHKHPHNPSQDPSGGLSEESLTALSRRTTAASHLSSDGHDADDADGGRGASMSRHRTGTSFGSTASRMPEHEVTFDDAGTDDDDETKGGRNSENPRDWPLWYRGWVLFCVAFSTWVTVLYSTSYTASIPGLVLEFNLANQTIATLGVTSYLVGLAVGSLVLAPLSELYGRRPVYLICMACFTILVIPTGVATSLEEIIVVRFFGAVFGAAMISNSPGTVVDISNEKYRALCMSLFSIAPFNGPVTGPLIGGFVYQAYGWRWDNWLVLILGAVAFALMFTVRETYAPALLRAKAQRRRKETGDDRWWSRYDDAASSKVQLFKENMARPFVLAVTEPILWFFNLWISLIYGILYLCFVAYPIVFSQHRGWGPGISGLAFVGIGIGTLLAIAAEPLLRRLINSHPKDPTTGRVAPEASASAMVIGAVLAATGQLVFAQTSLPVTIHWAVPIAAGIPFGAGNTLVFIYGSSYLTSAYGIYSASAMAGNAVVRSLFGGTLPLAGAAMYAALTPRWAGTLLGLLEVLFIPIPIAFYKYGDRIRARSPIIRRMREEEEENEAKRARRLARALRRQGREGEAAALERSVSGVGVGGGGGADVGSGDIAENSVATAGDAEKGNAQRGQVAI</sequence>
<organism evidence="8 9">
    <name type="scientific">Pyricularia grisea</name>
    <name type="common">Crabgrass-specific blast fungus</name>
    <name type="synonym">Magnaporthe grisea</name>
    <dbReference type="NCBI Taxonomy" id="148305"/>
    <lineage>
        <taxon>Eukaryota</taxon>
        <taxon>Fungi</taxon>
        <taxon>Dikarya</taxon>
        <taxon>Ascomycota</taxon>
        <taxon>Pezizomycotina</taxon>
        <taxon>Sordariomycetes</taxon>
        <taxon>Sordariomycetidae</taxon>
        <taxon>Magnaporthales</taxon>
        <taxon>Pyriculariaceae</taxon>
        <taxon>Pyricularia</taxon>
    </lineage>
</organism>
<feature type="compositionally biased region" description="Basic and acidic residues" evidence="5">
    <location>
        <begin position="26"/>
        <end position="45"/>
    </location>
</feature>
<feature type="transmembrane region" description="Helical" evidence="6">
    <location>
        <begin position="153"/>
        <end position="175"/>
    </location>
</feature>
<feature type="transmembrane region" description="Helical" evidence="6">
    <location>
        <begin position="389"/>
        <end position="413"/>
    </location>
</feature>
<proteinExistence type="predicted"/>
<keyword evidence="2 6" id="KW-0812">Transmembrane</keyword>
<feature type="transmembrane region" description="Helical" evidence="6">
    <location>
        <begin position="538"/>
        <end position="557"/>
    </location>
</feature>
<keyword evidence="4 6" id="KW-0472">Membrane</keyword>
<feature type="region of interest" description="Disordered" evidence="5">
    <location>
        <begin position="640"/>
        <end position="675"/>
    </location>
</feature>
<evidence type="ECO:0000259" key="7">
    <source>
        <dbReference type="PROSITE" id="PS50850"/>
    </source>
</evidence>
<accession>A0A6P8B0M7</accession>
<dbReference type="PANTHER" id="PTHR23502">
    <property type="entry name" value="MAJOR FACILITATOR SUPERFAMILY"/>
    <property type="match status" value="1"/>
</dbReference>
<dbReference type="SUPFAM" id="SSF103473">
    <property type="entry name" value="MFS general substrate transporter"/>
    <property type="match status" value="1"/>
</dbReference>
<evidence type="ECO:0000313" key="8">
    <source>
        <dbReference type="Proteomes" id="UP000515153"/>
    </source>
</evidence>
<dbReference type="InterPro" id="IPR011701">
    <property type="entry name" value="MFS"/>
</dbReference>
<evidence type="ECO:0000256" key="6">
    <source>
        <dbReference type="SAM" id="Phobius"/>
    </source>
</evidence>
<feature type="compositionally biased region" description="Polar residues" evidence="5">
    <location>
        <begin position="10"/>
        <end position="23"/>
    </location>
</feature>
<feature type="transmembrane region" description="Helical" evidence="6">
    <location>
        <begin position="250"/>
        <end position="268"/>
    </location>
</feature>
<feature type="transmembrane region" description="Helical" evidence="6">
    <location>
        <begin position="468"/>
        <end position="489"/>
    </location>
</feature>
<feature type="compositionally biased region" description="Polar residues" evidence="5">
    <location>
        <begin position="72"/>
        <end position="82"/>
    </location>
</feature>
<feature type="transmembrane region" description="Helical" evidence="6">
    <location>
        <begin position="495"/>
        <end position="517"/>
    </location>
</feature>
<dbReference type="GeneID" id="41962029"/>
<dbReference type="Gene3D" id="1.20.1250.20">
    <property type="entry name" value="MFS general substrate transporter like domains"/>
    <property type="match status" value="1"/>
</dbReference>
<reference evidence="9" key="1">
    <citation type="journal article" date="2019" name="Mol. Biol. Evol.">
        <title>Blast fungal genomes show frequent chromosomal changes, gene gains and losses, and effector gene turnover.</title>
        <authorList>
            <person name="Gomez Luciano L.B."/>
            <person name="Jason Tsai I."/>
            <person name="Chuma I."/>
            <person name="Tosa Y."/>
            <person name="Chen Y.H."/>
            <person name="Li J.Y."/>
            <person name="Li M.Y."/>
            <person name="Jade Lu M.Y."/>
            <person name="Nakayashiki H."/>
            <person name="Li W.H."/>
        </authorList>
    </citation>
    <scope>NUCLEOTIDE SEQUENCE</scope>
    <source>
        <strain evidence="9">NI907</strain>
    </source>
</reference>
<name>A0A6P8B0M7_PYRGI</name>
<dbReference type="InterPro" id="IPR020846">
    <property type="entry name" value="MFS_dom"/>
</dbReference>
<keyword evidence="3 6" id="KW-1133">Transmembrane helix</keyword>
<evidence type="ECO:0000256" key="3">
    <source>
        <dbReference type="ARBA" id="ARBA00022989"/>
    </source>
</evidence>
<feature type="transmembrane region" description="Helical" evidence="6">
    <location>
        <begin position="280"/>
        <end position="297"/>
    </location>
</feature>
<feature type="region of interest" description="Disordered" evidence="5">
    <location>
        <begin position="1"/>
        <end position="146"/>
    </location>
</feature>
<dbReference type="FunFam" id="1.20.1250.20:FF:000011">
    <property type="entry name" value="MFS multidrug transporter, putative"/>
    <property type="match status" value="1"/>
</dbReference>
<evidence type="ECO:0000256" key="1">
    <source>
        <dbReference type="ARBA" id="ARBA00004141"/>
    </source>
</evidence>
<dbReference type="Pfam" id="PF07690">
    <property type="entry name" value="MFS_1"/>
    <property type="match status" value="1"/>
</dbReference>
<dbReference type="GO" id="GO:0005886">
    <property type="term" value="C:plasma membrane"/>
    <property type="evidence" value="ECO:0007669"/>
    <property type="project" value="TreeGrafter"/>
</dbReference>
<evidence type="ECO:0000313" key="9">
    <source>
        <dbReference type="RefSeq" id="XP_030980589.1"/>
    </source>
</evidence>
<feature type="domain" description="Major facilitator superfamily (MFS) profile" evidence="7">
    <location>
        <begin position="159"/>
        <end position="581"/>
    </location>
</feature>
<dbReference type="KEGG" id="pgri:PgNI_07103"/>
<dbReference type="AlphaFoldDB" id="A0A6P8B0M7"/>
<feature type="transmembrane region" description="Helical" evidence="6">
    <location>
        <begin position="226"/>
        <end position="244"/>
    </location>
</feature>
<reference evidence="9" key="2">
    <citation type="submission" date="2019-10" db="EMBL/GenBank/DDBJ databases">
        <authorList>
            <consortium name="NCBI Genome Project"/>
        </authorList>
    </citation>
    <scope>NUCLEOTIDE SEQUENCE</scope>
    <source>
        <strain evidence="9">NI907</strain>
    </source>
</reference>
<feature type="transmembrane region" description="Helical" evidence="6">
    <location>
        <begin position="563"/>
        <end position="583"/>
    </location>
</feature>
<feature type="transmembrane region" description="Helical" evidence="6">
    <location>
        <begin position="425"/>
        <end position="447"/>
    </location>
</feature>
<keyword evidence="8" id="KW-1185">Reference proteome</keyword>
<dbReference type="GO" id="GO:0022857">
    <property type="term" value="F:transmembrane transporter activity"/>
    <property type="evidence" value="ECO:0007669"/>
    <property type="project" value="InterPro"/>
</dbReference>
<dbReference type="CDD" id="cd17323">
    <property type="entry name" value="MFS_Tpo1_MDR_like"/>
    <property type="match status" value="1"/>
</dbReference>
<protein>
    <recommendedName>
        <fullName evidence="7">Major facilitator superfamily (MFS) profile domain-containing protein</fullName>
    </recommendedName>
</protein>
<dbReference type="RefSeq" id="XP_030980589.1">
    <property type="nucleotide sequence ID" value="XM_031127120.1"/>
</dbReference>
<comment type="subcellular location">
    <subcellularLocation>
        <location evidence="1">Membrane</location>
        <topology evidence="1">Multi-pass membrane protein</topology>
    </subcellularLocation>
</comment>
<feature type="transmembrane region" description="Helical" evidence="6">
    <location>
        <begin position="195"/>
        <end position="214"/>
    </location>
</feature>
<evidence type="ECO:0000256" key="5">
    <source>
        <dbReference type="SAM" id="MobiDB-lite"/>
    </source>
</evidence>
<feature type="transmembrane region" description="Helical" evidence="6">
    <location>
        <begin position="317"/>
        <end position="342"/>
    </location>
</feature>